<feature type="domain" description="HTH tetR-type" evidence="7">
    <location>
        <begin position="6"/>
        <end position="66"/>
    </location>
</feature>
<feature type="region of interest" description="Disordered" evidence="6">
    <location>
        <begin position="276"/>
        <end position="301"/>
    </location>
</feature>
<gene>
    <name evidence="8" type="ORF">POF50_026145</name>
</gene>
<protein>
    <submittedName>
        <fullName evidence="8">ScbR family autoregulator-binding transcription factor</fullName>
    </submittedName>
</protein>
<proteinExistence type="predicted"/>
<dbReference type="PRINTS" id="PR00455">
    <property type="entry name" value="HTHTETR"/>
</dbReference>
<dbReference type="InterPro" id="IPR054126">
    <property type="entry name" value="CprB_TetR_C"/>
</dbReference>
<dbReference type="SUPFAM" id="SSF46689">
    <property type="entry name" value="Homeodomain-like"/>
    <property type="match status" value="1"/>
</dbReference>
<keyword evidence="1" id="KW-0805">Transcription regulation</keyword>
<dbReference type="GO" id="GO:0003700">
    <property type="term" value="F:DNA-binding transcription factor activity"/>
    <property type="evidence" value="ECO:0007669"/>
    <property type="project" value="TreeGrafter"/>
</dbReference>
<dbReference type="InterPro" id="IPR036271">
    <property type="entry name" value="Tet_transcr_reg_TetR-rel_C_sf"/>
</dbReference>
<evidence type="ECO:0000256" key="1">
    <source>
        <dbReference type="ARBA" id="ARBA00023015"/>
    </source>
</evidence>
<dbReference type="Pfam" id="PF00440">
    <property type="entry name" value="TetR_N"/>
    <property type="match status" value="1"/>
</dbReference>
<accession>A0AA90H9D8</accession>
<evidence type="ECO:0000259" key="7">
    <source>
        <dbReference type="PROSITE" id="PS50977"/>
    </source>
</evidence>
<dbReference type="InterPro" id="IPR009057">
    <property type="entry name" value="Homeodomain-like_sf"/>
</dbReference>
<evidence type="ECO:0000256" key="2">
    <source>
        <dbReference type="ARBA" id="ARBA00023125"/>
    </source>
</evidence>
<dbReference type="AlphaFoldDB" id="A0AA90H9D8"/>
<dbReference type="InterPro" id="IPR047923">
    <property type="entry name" value="ArpA-like"/>
</dbReference>
<feature type="DNA-binding region" description="H-T-H motif" evidence="4">
    <location>
        <begin position="29"/>
        <end position="48"/>
    </location>
</feature>
<sequence>MQVRAARTRQALILAAAELIDDRGMKGTGLLDISRAAGVSKGALYFHFASKDELVAAVRQEARASVMATAEHCLDGRTCTLAGAARFTVAMSRRMRADPVLRAGLRLDAEGVTGERTGGGSLRAGWLTLLRERLTADAAQGRLRPGVDPDATASLLAAVTVGLESMGRENDAWWEPRVTTGIWQLLLDLAATDPRTTAEVDRALAELRADAEAARAEAEAAARQAAEQAVADGPAAHDDIVIRPPAPRPGHLTGDHYAAPGVHRPAAVCRPAAEPAGRLPGQHRQLGPVGALTGASAYDAG</sequence>
<dbReference type="GO" id="GO:0000976">
    <property type="term" value="F:transcription cis-regulatory region binding"/>
    <property type="evidence" value="ECO:0007669"/>
    <property type="project" value="TreeGrafter"/>
</dbReference>
<dbReference type="Pfam" id="PF21935">
    <property type="entry name" value="TetR_C_45"/>
    <property type="match status" value="1"/>
</dbReference>
<evidence type="ECO:0000313" key="8">
    <source>
        <dbReference type="EMBL" id="MDI5972782.1"/>
    </source>
</evidence>
<dbReference type="PANTHER" id="PTHR30055">
    <property type="entry name" value="HTH-TYPE TRANSCRIPTIONAL REGULATOR RUTR"/>
    <property type="match status" value="1"/>
</dbReference>
<dbReference type="PANTHER" id="PTHR30055:SF234">
    <property type="entry name" value="HTH-TYPE TRANSCRIPTIONAL REGULATOR BETI"/>
    <property type="match status" value="1"/>
</dbReference>
<keyword evidence="2 4" id="KW-0238">DNA-binding</keyword>
<dbReference type="RefSeq" id="WP_271314399.1">
    <property type="nucleotide sequence ID" value="NZ_JABXJJ020000036.1"/>
</dbReference>
<comment type="caution">
    <text evidence="8">The sequence shown here is derived from an EMBL/GenBank/DDBJ whole genome shotgun (WGS) entry which is preliminary data.</text>
</comment>
<organism evidence="8">
    <name type="scientific">Streptantibioticus silvisoli</name>
    <dbReference type="NCBI Taxonomy" id="2705255"/>
    <lineage>
        <taxon>Bacteria</taxon>
        <taxon>Bacillati</taxon>
        <taxon>Actinomycetota</taxon>
        <taxon>Actinomycetes</taxon>
        <taxon>Kitasatosporales</taxon>
        <taxon>Streptomycetaceae</taxon>
        <taxon>Streptantibioticus</taxon>
    </lineage>
</organism>
<dbReference type="Gene3D" id="1.10.357.10">
    <property type="entry name" value="Tetracycline Repressor, domain 2"/>
    <property type="match status" value="1"/>
</dbReference>
<dbReference type="EMBL" id="JABXJJ020000036">
    <property type="protein sequence ID" value="MDI5972782.1"/>
    <property type="molecule type" value="Genomic_DNA"/>
</dbReference>
<feature type="coiled-coil region" evidence="5">
    <location>
        <begin position="197"/>
        <end position="228"/>
    </location>
</feature>
<evidence type="ECO:0000256" key="3">
    <source>
        <dbReference type="ARBA" id="ARBA00023163"/>
    </source>
</evidence>
<name>A0AA90H9D8_9ACTN</name>
<dbReference type="SUPFAM" id="SSF48498">
    <property type="entry name" value="Tetracyclin repressor-like, C-terminal domain"/>
    <property type="match status" value="1"/>
</dbReference>
<dbReference type="NCBIfam" id="NF041196">
    <property type="entry name" value="ScbR_bind_reg"/>
    <property type="match status" value="1"/>
</dbReference>
<keyword evidence="5" id="KW-0175">Coiled coil</keyword>
<reference evidence="8" key="1">
    <citation type="submission" date="2023-05" db="EMBL/GenBank/DDBJ databases">
        <title>Streptantibioticus silvisoli sp. nov., acidotolerant actinomycetes 1 from pine litter.</title>
        <authorList>
            <person name="Swiecimska M."/>
            <person name="Golinska P."/>
            <person name="Sangal V."/>
            <person name="Wachnowicz B."/>
            <person name="Goodfellow M."/>
        </authorList>
    </citation>
    <scope>NUCLEOTIDE SEQUENCE</scope>
    <source>
        <strain evidence="8">SL13</strain>
    </source>
</reference>
<evidence type="ECO:0000256" key="6">
    <source>
        <dbReference type="SAM" id="MobiDB-lite"/>
    </source>
</evidence>
<evidence type="ECO:0000256" key="4">
    <source>
        <dbReference type="PROSITE-ProRule" id="PRU00335"/>
    </source>
</evidence>
<keyword evidence="3" id="KW-0804">Transcription</keyword>
<dbReference type="InterPro" id="IPR050109">
    <property type="entry name" value="HTH-type_TetR-like_transc_reg"/>
</dbReference>
<dbReference type="PROSITE" id="PS50977">
    <property type="entry name" value="HTH_TETR_2"/>
    <property type="match status" value="1"/>
</dbReference>
<evidence type="ECO:0000256" key="5">
    <source>
        <dbReference type="SAM" id="Coils"/>
    </source>
</evidence>
<dbReference type="InterPro" id="IPR001647">
    <property type="entry name" value="HTH_TetR"/>
</dbReference>